<feature type="region of interest" description="Disordered" evidence="1">
    <location>
        <begin position="106"/>
        <end position="145"/>
    </location>
</feature>
<dbReference type="AlphaFoldDB" id="A0AAD7AXF1"/>
<protein>
    <submittedName>
        <fullName evidence="2">Uncharacterized protein</fullName>
    </submittedName>
</protein>
<evidence type="ECO:0000313" key="2">
    <source>
        <dbReference type="EMBL" id="KAJ7602727.1"/>
    </source>
</evidence>
<dbReference type="Proteomes" id="UP001221142">
    <property type="component" value="Unassembled WGS sequence"/>
</dbReference>
<proteinExistence type="predicted"/>
<dbReference type="EMBL" id="JARKIF010000204">
    <property type="protein sequence ID" value="KAJ7602727.1"/>
    <property type="molecule type" value="Genomic_DNA"/>
</dbReference>
<comment type="caution">
    <text evidence="2">The sequence shown here is derived from an EMBL/GenBank/DDBJ whole genome shotgun (WGS) entry which is preliminary data.</text>
</comment>
<accession>A0AAD7AXF1</accession>
<feature type="compositionally biased region" description="Basic residues" evidence="1">
    <location>
        <begin position="108"/>
        <end position="121"/>
    </location>
</feature>
<evidence type="ECO:0000256" key="1">
    <source>
        <dbReference type="SAM" id="MobiDB-lite"/>
    </source>
</evidence>
<gene>
    <name evidence="2" type="ORF">FB45DRAFT_882941</name>
</gene>
<reference evidence="2" key="1">
    <citation type="submission" date="2023-03" db="EMBL/GenBank/DDBJ databases">
        <title>Massive genome expansion in bonnet fungi (Mycena s.s.) driven by repeated elements and novel gene families across ecological guilds.</title>
        <authorList>
            <consortium name="Lawrence Berkeley National Laboratory"/>
            <person name="Harder C.B."/>
            <person name="Miyauchi S."/>
            <person name="Viragh M."/>
            <person name="Kuo A."/>
            <person name="Thoen E."/>
            <person name="Andreopoulos B."/>
            <person name="Lu D."/>
            <person name="Skrede I."/>
            <person name="Drula E."/>
            <person name="Henrissat B."/>
            <person name="Morin E."/>
            <person name="Kohler A."/>
            <person name="Barry K."/>
            <person name="LaButti K."/>
            <person name="Morin E."/>
            <person name="Salamov A."/>
            <person name="Lipzen A."/>
            <person name="Mereny Z."/>
            <person name="Hegedus B."/>
            <person name="Baldrian P."/>
            <person name="Stursova M."/>
            <person name="Weitz H."/>
            <person name="Taylor A."/>
            <person name="Grigoriev I.V."/>
            <person name="Nagy L.G."/>
            <person name="Martin F."/>
            <person name="Kauserud H."/>
        </authorList>
    </citation>
    <scope>NUCLEOTIDE SEQUENCE</scope>
    <source>
        <strain evidence="2">9284</strain>
    </source>
</reference>
<keyword evidence="3" id="KW-1185">Reference proteome</keyword>
<sequence>MALANATPREIASCTPLSLLELEGQIQDLVSRAAQGQVCRSLVAAYQWLLYLSPSLTKQLVELQKEDPSKLAQQFPKLALMVAHMVAFVQDSAREQQLMAGAEVVPPKKQKTRGRPGRKKFPERIVPPPAPAANIPESDTVESTPAPLEANQYDCVLGDLWGLLPAGSARTGEI</sequence>
<name>A0AAD7AXF1_9AGAR</name>
<organism evidence="2 3">
    <name type="scientific">Roridomyces roridus</name>
    <dbReference type="NCBI Taxonomy" id="1738132"/>
    <lineage>
        <taxon>Eukaryota</taxon>
        <taxon>Fungi</taxon>
        <taxon>Dikarya</taxon>
        <taxon>Basidiomycota</taxon>
        <taxon>Agaricomycotina</taxon>
        <taxon>Agaricomycetes</taxon>
        <taxon>Agaricomycetidae</taxon>
        <taxon>Agaricales</taxon>
        <taxon>Marasmiineae</taxon>
        <taxon>Mycenaceae</taxon>
        <taxon>Roridomyces</taxon>
    </lineage>
</organism>
<evidence type="ECO:0000313" key="3">
    <source>
        <dbReference type="Proteomes" id="UP001221142"/>
    </source>
</evidence>